<dbReference type="VEuPathDB" id="MicrosporidiaDB:EDEG_04248"/>
<feature type="non-terminal residue" evidence="1">
    <location>
        <position position="209"/>
    </location>
</feature>
<reference evidence="1 2" key="1">
    <citation type="submission" date="2011-08" db="EMBL/GenBank/DDBJ databases">
        <authorList>
            <person name="Liu Z.J."/>
            <person name="Shi F.L."/>
            <person name="Lu J.Q."/>
            <person name="Li M."/>
            <person name="Wang Z.L."/>
        </authorList>
    </citation>
    <scope>NUCLEOTIDE SEQUENCE [LARGE SCALE GENOMIC DNA]</scope>
    <source>
        <strain evidence="1 2">USNM 41457</strain>
    </source>
</reference>
<reference evidence="2" key="2">
    <citation type="submission" date="2015-07" db="EMBL/GenBank/DDBJ databases">
        <title>Contrasting host-pathogen interactions and genome evolution in two generalist and specialist microsporidian pathogens of mosquitoes.</title>
        <authorList>
            <consortium name="The Broad Institute Genomics Platform"/>
            <consortium name="The Broad Institute Genome Sequencing Center for Infectious Disease"/>
            <person name="Cuomo C.A."/>
            <person name="Sanscrainte N.D."/>
            <person name="Goldberg J.M."/>
            <person name="Heiman D."/>
            <person name="Young S."/>
            <person name="Zeng Q."/>
            <person name="Becnel J.J."/>
            <person name="Birren B.W."/>
        </authorList>
    </citation>
    <scope>NUCLEOTIDE SEQUENCE [LARGE SCALE GENOMIC DNA]</scope>
    <source>
        <strain evidence="2">USNM 41457</strain>
    </source>
</reference>
<sequence>GILIQSRNTKTEEEAIESCLSLYKFGIIASQACRYWVDKISRDPKNRKKDEKQLDNALCIARNALAKIFYLGKALENLQRESLAEEIEEKECGNCECGCGTSDNCMTEKCSCEGKCFCSDQCDSDNHGCPCLFCESCNYRNCKCFDEETDFCQKIKNFVDFDKLIDNKDFSEWKKMFQTKSDEFFKTNYRLAWCLQKIIAKEKSDYELE</sequence>
<accession>J9D985</accession>
<comment type="caution">
    <text evidence="1">The sequence shown here is derived from an EMBL/GenBank/DDBJ whole genome shotgun (WGS) entry which is preliminary data.</text>
</comment>
<protein>
    <submittedName>
        <fullName evidence="1">Uncharacterized protein</fullName>
    </submittedName>
</protein>
<evidence type="ECO:0000313" key="1">
    <source>
        <dbReference type="EMBL" id="EJW04341.1"/>
    </source>
</evidence>
<evidence type="ECO:0000313" key="2">
    <source>
        <dbReference type="Proteomes" id="UP000003163"/>
    </source>
</evidence>
<organism evidence="1 2">
    <name type="scientific">Edhazardia aedis (strain USNM 41457)</name>
    <name type="common">Microsporidian parasite</name>
    <dbReference type="NCBI Taxonomy" id="1003232"/>
    <lineage>
        <taxon>Eukaryota</taxon>
        <taxon>Fungi</taxon>
        <taxon>Fungi incertae sedis</taxon>
        <taxon>Microsporidia</taxon>
        <taxon>Edhazardia</taxon>
    </lineage>
</organism>
<keyword evidence="2" id="KW-1185">Reference proteome</keyword>
<gene>
    <name evidence="1" type="ORF">EDEG_04248</name>
</gene>
<proteinExistence type="predicted"/>
<feature type="non-terminal residue" evidence="1">
    <location>
        <position position="1"/>
    </location>
</feature>
<dbReference type="Proteomes" id="UP000003163">
    <property type="component" value="Unassembled WGS sequence"/>
</dbReference>
<dbReference type="InParanoid" id="J9D985"/>
<dbReference type="AlphaFoldDB" id="J9D985"/>
<dbReference type="EMBL" id="AFBI03001228">
    <property type="protein sequence ID" value="EJW04341.1"/>
    <property type="molecule type" value="Genomic_DNA"/>
</dbReference>
<name>J9D985_EDHAE</name>